<dbReference type="AlphaFoldDB" id="A0A2P8G0E1"/>
<dbReference type="Proteomes" id="UP000241964">
    <property type="component" value="Unassembled WGS sequence"/>
</dbReference>
<dbReference type="RefSeq" id="WP_106596816.1">
    <property type="nucleotide sequence ID" value="NZ_PYAS01000008.1"/>
</dbReference>
<accession>A0A2P8G0E1</accession>
<evidence type="ECO:0000313" key="1">
    <source>
        <dbReference type="EMBL" id="PSL27424.1"/>
    </source>
</evidence>
<dbReference type="OrthoDB" id="1090702at2"/>
<dbReference type="EMBL" id="PYAS01000008">
    <property type="protein sequence ID" value="PSL27424.1"/>
    <property type="molecule type" value="Genomic_DNA"/>
</dbReference>
<gene>
    <name evidence="1" type="ORF">CLV60_108282</name>
</gene>
<sequence length="419" mass="47538">MLPILEHFPVNWVDGMKIARKHFSDLESYLTDHLRDSIAVGLTPHNYGLLSSNAPDFNLLIIPEQNQMVRVQLFNCRAITGSGCRIEIINEQLSVTTNLASLRDKFNLPKDRELDFLVVLSVNLFKRQPLGQPDPDEHFDRPPYTLPTYGLRIVPAHSQANQTTSDNDIAYPSAEFESGSLIIGKLTFSANTLSEDKSYIPACASVSSHVSLAEWANSMAKLLTEIQGHAFKIVERVCQKRDAPEVSSNVRPLAELIRQWAEDLAGHLDTPLNHLSFTGRQAPPIHLIEAITLATRRLRTTLTCLNHPEASYGTTQMGAEKVLDYFYNWAGITPDTMRDQLAQVVNYKYNHSDIRPQLNTISICWNGIFKIVEELVKLDYIGQDKEDWIIRRRSVVTDKPNIPRENDYVEYNVSRRTQP</sequence>
<keyword evidence="2" id="KW-1185">Reference proteome</keyword>
<organism evidence="1 2">
    <name type="scientific">Dyadobacter jiangsuensis</name>
    <dbReference type="NCBI Taxonomy" id="1591085"/>
    <lineage>
        <taxon>Bacteria</taxon>
        <taxon>Pseudomonadati</taxon>
        <taxon>Bacteroidota</taxon>
        <taxon>Cytophagia</taxon>
        <taxon>Cytophagales</taxon>
        <taxon>Spirosomataceae</taxon>
        <taxon>Dyadobacter</taxon>
    </lineage>
</organism>
<protein>
    <submittedName>
        <fullName evidence="1">Uncharacterized protein</fullName>
    </submittedName>
</protein>
<evidence type="ECO:0000313" key="2">
    <source>
        <dbReference type="Proteomes" id="UP000241964"/>
    </source>
</evidence>
<reference evidence="1 2" key="1">
    <citation type="submission" date="2018-03" db="EMBL/GenBank/DDBJ databases">
        <title>Genomic Encyclopedia of Archaeal and Bacterial Type Strains, Phase II (KMG-II): from individual species to whole genera.</title>
        <authorList>
            <person name="Goeker M."/>
        </authorList>
    </citation>
    <scope>NUCLEOTIDE SEQUENCE [LARGE SCALE GENOMIC DNA]</scope>
    <source>
        <strain evidence="1 2">DSM 29057</strain>
    </source>
</reference>
<comment type="caution">
    <text evidence="1">The sequence shown here is derived from an EMBL/GenBank/DDBJ whole genome shotgun (WGS) entry which is preliminary data.</text>
</comment>
<name>A0A2P8G0E1_9BACT</name>
<proteinExistence type="predicted"/>